<dbReference type="GO" id="GO:0004519">
    <property type="term" value="F:endonuclease activity"/>
    <property type="evidence" value="ECO:0007669"/>
    <property type="project" value="UniProtKB-KW"/>
</dbReference>
<evidence type="ECO:0000313" key="3">
    <source>
        <dbReference type="Proteomes" id="UP001204953"/>
    </source>
</evidence>
<name>A0AAE3GPZ1_9CYAN</name>
<dbReference type="InterPro" id="IPR008538">
    <property type="entry name" value="Uma2"/>
</dbReference>
<dbReference type="PANTHER" id="PTHR47152:SF2">
    <property type="entry name" value="SLR2084 PROTEIN"/>
    <property type="match status" value="1"/>
</dbReference>
<evidence type="ECO:0000259" key="1">
    <source>
        <dbReference type="Pfam" id="PF05685"/>
    </source>
</evidence>
<dbReference type="PANTHER" id="PTHR47152">
    <property type="entry name" value="SLR2084 PROTEIN-RELATED"/>
    <property type="match status" value="1"/>
</dbReference>
<organism evidence="2 3">
    <name type="scientific">Limnofasciculus baicalensis BBK-W-15</name>
    <dbReference type="NCBI Taxonomy" id="2699891"/>
    <lineage>
        <taxon>Bacteria</taxon>
        <taxon>Bacillati</taxon>
        <taxon>Cyanobacteriota</taxon>
        <taxon>Cyanophyceae</taxon>
        <taxon>Coleofasciculales</taxon>
        <taxon>Coleofasciculaceae</taxon>
        <taxon>Limnofasciculus</taxon>
        <taxon>Limnofasciculus baicalensis</taxon>
    </lineage>
</organism>
<dbReference type="Gene3D" id="3.90.1570.10">
    <property type="entry name" value="tt1808, chain A"/>
    <property type="match status" value="1"/>
</dbReference>
<keyword evidence="2" id="KW-0378">Hydrolase</keyword>
<sequence>MVTTILTPAAQQVSSEPIITLRGVTWQTYKSLMADVGDNRAWRIAYTEGVLEIRMPLLQHEVPKGMIESFVEAIADELEIEVLKAGALTLEREDLTRGVEPDTCFYIANESIVRGLKEIKLPENPPPDLVVESDYTSSSLNKFTLYASLGVPELWRYRKNTLEVYQLIEGEYQQVNNSVAFPFLPIAEIPGFIEQSNTIGQRAAVRLFRKRIAEILAQ</sequence>
<dbReference type="Proteomes" id="UP001204953">
    <property type="component" value="Unassembled WGS sequence"/>
</dbReference>
<reference evidence="2" key="1">
    <citation type="submission" date="2022-06" db="EMBL/GenBank/DDBJ databases">
        <title>New cyanobacteria of genus Symplocastrum in benthos of Lake Baikal.</title>
        <authorList>
            <person name="Sorokovikova E."/>
            <person name="Tikhonova I."/>
            <person name="Krasnopeev A."/>
            <person name="Evseev P."/>
            <person name="Gladkikh A."/>
            <person name="Belykh O."/>
        </authorList>
    </citation>
    <scope>NUCLEOTIDE SEQUENCE</scope>
    <source>
        <strain evidence="2">BBK-W-15</strain>
    </source>
</reference>
<dbReference type="SUPFAM" id="SSF52980">
    <property type="entry name" value="Restriction endonuclease-like"/>
    <property type="match status" value="1"/>
</dbReference>
<dbReference type="AlphaFoldDB" id="A0AAE3GPZ1"/>
<dbReference type="Pfam" id="PF05685">
    <property type="entry name" value="Uma2"/>
    <property type="match status" value="1"/>
</dbReference>
<keyword evidence="3" id="KW-1185">Reference proteome</keyword>
<accession>A0AAE3GPZ1</accession>
<comment type="caution">
    <text evidence="2">The sequence shown here is derived from an EMBL/GenBank/DDBJ whole genome shotgun (WGS) entry which is preliminary data.</text>
</comment>
<dbReference type="InterPro" id="IPR011335">
    <property type="entry name" value="Restrct_endonuc-II-like"/>
</dbReference>
<keyword evidence="2" id="KW-0540">Nuclease</keyword>
<feature type="domain" description="Putative restriction endonuclease" evidence="1">
    <location>
        <begin position="26"/>
        <end position="179"/>
    </location>
</feature>
<evidence type="ECO:0000313" key="2">
    <source>
        <dbReference type="EMBL" id="MCP2727821.1"/>
    </source>
</evidence>
<keyword evidence="2" id="KW-0255">Endonuclease</keyword>
<gene>
    <name evidence="2" type="ORF">NJ959_04935</name>
</gene>
<dbReference type="RefSeq" id="WP_254010630.1">
    <property type="nucleotide sequence ID" value="NZ_JAMZMM010000029.1"/>
</dbReference>
<dbReference type="CDD" id="cd06260">
    <property type="entry name" value="DUF820-like"/>
    <property type="match status" value="1"/>
</dbReference>
<protein>
    <submittedName>
        <fullName evidence="2">Uma2 family endonuclease</fullName>
    </submittedName>
</protein>
<proteinExistence type="predicted"/>
<dbReference type="EMBL" id="JAMZMM010000029">
    <property type="protein sequence ID" value="MCP2727821.1"/>
    <property type="molecule type" value="Genomic_DNA"/>
</dbReference>
<dbReference type="InterPro" id="IPR012296">
    <property type="entry name" value="Nuclease_put_TT1808"/>
</dbReference>